<accession>A0A553HML9</accession>
<dbReference type="InterPro" id="IPR045518">
    <property type="entry name" value="2EXR"/>
</dbReference>
<dbReference type="OrthoDB" id="4707605at2759"/>
<protein>
    <recommendedName>
        <fullName evidence="1">2EXR domain-containing protein</fullName>
    </recommendedName>
</protein>
<comment type="caution">
    <text evidence="2">The sequence shown here is derived from an EMBL/GenBank/DDBJ whole genome shotgun (WGS) entry which is preliminary data.</text>
</comment>
<evidence type="ECO:0000259" key="1">
    <source>
        <dbReference type="Pfam" id="PF20150"/>
    </source>
</evidence>
<sequence>MSFRFNQLPTELRLQIWSFAVQADARQRRFIEQNSQVFPTLDLVASPFFSVNTESREIVRSFYPVRLEVYRRYEPQSEEAAAAAAVAVAHPADRRGFIYLSPKLDDMVSVYRRATLYDSELTLERSERSKMTAMLHRTVPMSEETRRLFRRRPDRWCLTRYASLRLGVQDWTEVHEYLLAFDDDEYHSALRLLRSMRINTLGFWQVIGWE</sequence>
<dbReference type="Pfam" id="PF20150">
    <property type="entry name" value="2EXR"/>
    <property type="match status" value="1"/>
</dbReference>
<dbReference type="Proteomes" id="UP000319160">
    <property type="component" value="Unassembled WGS sequence"/>
</dbReference>
<reference evidence="3" key="1">
    <citation type="submission" date="2019-06" db="EMBL/GenBank/DDBJ databases">
        <title>Draft genome sequence of the griseofulvin-producing fungus Xylaria cubensis strain G536.</title>
        <authorList>
            <person name="Mead M.E."/>
            <person name="Raja H.A."/>
            <person name="Steenwyk J.L."/>
            <person name="Knowles S.L."/>
            <person name="Oberlies N.H."/>
            <person name="Rokas A."/>
        </authorList>
    </citation>
    <scope>NUCLEOTIDE SEQUENCE [LARGE SCALE GENOMIC DNA]</scope>
    <source>
        <strain evidence="3">G536</strain>
    </source>
</reference>
<name>A0A553HML9_9PEZI</name>
<feature type="domain" description="2EXR" evidence="1">
    <location>
        <begin position="4"/>
        <end position="103"/>
    </location>
</feature>
<evidence type="ECO:0000313" key="3">
    <source>
        <dbReference type="Proteomes" id="UP000319160"/>
    </source>
</evidence>
<dbReference type="AlphaFoldDB" id="A0A553HML9"/>
<keyword evidence="3" id="KW-1185">Reference proteome</keyword>
<evidence type="ECO:0000313" key="2">
    <source>
        <dbReference type="EMBL" id="TRX89156.1"/>
    </source>
</evidence>
<dbReference type="EMBL" id="VFLP01000072">
    <property type="protein sequence ID" value="TRX89156.1"/>
    <property type="molecule type" value="Genomic_DNA"/>
</dbReference>
<organism evidence="2 3">
    <name type="scientific">Xylaria flabelliformis</name>
    <dbReference type="NCBI Taxonomy" id="2512241"/>
    <lineage>
        <taxon>Eukaryota</taxon>
        <taxon>Fungi</taxon>
        <taxon>Dikarya</taxon>
        <taxon>Ascomycota</taxon>
        <taxon>Pezizomycotina</taxon>
        <taxon>Sordariomycetes</taxon>
        <taxon>Xylariomycetidae</taxon>
        <taxon>Xylariales</taxon>
        <taxon>Xylariaceae</taxon>
        <taxon>Xylaria</taxon>
    </lineage>
</organism>
<proteinExistence type="predicted"/>
<gene>
    <name evidence="2" type="ORF">FHL15_009969</name>
</gene>